<dbReference type="Gene3D" id="1.20.210.10">
    <property type="entry name" value="Cytochrome c oxidase-like, subunit I domain"/>
    <property type="match status" value="1"/>
</dbReference>
<evidence type="ECO:0000256" key="2">
    <source>
        <dbReference type="SAM" id="Phobius"/>
    </source>
</evidence>
<name>A0ABT8RI60_9BACT</name>
<keyword evidence="2" id="KW-0472">Membrane</keyword>
<keyword evidence="2" id="KW-0812">Transmembrane</keyword>
<feature type="transmembrane region" description="Helical" evidence="2">
    <location>
        <begin position="568"/>
        <end position="590"/>
    </location>
</feature>
<comment type="caution">
    <text evidence="4">The sequence shown here is derived from an EMBL/GenBank/DDBJ whole genome shotgun (WGS) entry which is preliminary data.</text>
</comment>
<evidence type="ECO:0000259" key="3">
    <source>
        <dbReference type="PROSITE" id="PS50855"/>
    </source>
</evidence>
<feature type="transmembrane region" description="Helical" evidence="2">
    <location>
        <begin position="347"/>
        <end position="369"/>
    </location>
</feature>
<dbReference type="InterPro" id="IPR036927">
    <property type="entry name" value="Cyt_c_oxase-like_su1_sf"/>
</dbReference>
<evidence type="ECO:0000313" key="5">
    <source>
        <dbReference type="Proteomes" id="UP001168528"/>
    </source>
</evidence>
<feature type="transmembrane region" description="Helical" evidence="2">
    <location>
        <begin position="49"/>
        <end position="69"/>
    </location>
</feature>
<keyword evidence="5" id="KW-1185">Reference proteome</keyword>
<feature type="transmembrane region" description="Helical" evidence="2">
    <location>
        <begin position="247"/>
        <end position="266"/>
    </location>
</feature>
<evidence type="ECO:0000256" key="1">
    <source>
        <dbReference type="ARBA" id="ARBA00022660"/>
    </source>
</evidence>
<keyword evidence="1" id="KW-0813">Transport</keyword>
<feature type="transmembrane region" description="Helical" evidence="2">
    <location>
        <begin position="381"/>
        <end position="403"/>
    </location>
</feature>
<keyword evidence="1" id="KW-0249">Electron transport</keyword>
<reference evidence="4" key="1">
    <citation type="submission" date="2023-07" db="EMBL/GenBank/DDBJ databases">
        <title>The genome sequence of Rhodocytophaga aerolata KACC 12507.</title>
        <authorList>
            <person name="Zhang X."/>
        </authorList>
    </citation>
    <scope>NUCLEOTIDE SEQUENCE</scope>
    <source>
        <strain evidence="4">KACC 12507</strain>
    </source>
</reference>
<gene>
    <name evidence="4" type="ORF">Q0590_31555</name>
</gene>
<proteinExistence type="predicted"/>
<feature type="transmembrane region" description="Helical" evidence="2">
    <location>
        <begin position="520"/>
        <end position="542"/>
    </location>
</feature>
<feature type="transmembrane region" description="Helical" evidence="2">
    <location>
        <begin position="415"/>
        <end position="435"/>
    </location>
</feature>
<accession>A0ABT8RI60</accession>
<keyword evidence="1" id="KW-0679">Respiratory chain</keyword>
<feature type="transmembrane region" description="Helical" evidence="2">
    <location>
        <begin position="447"/>
        <end position="467"/>
    </location>
</feature>
<dbReference type="InterPro" id="IPR000883">
    <property type="entry name" value="Cyt_C_Oxase_1"/>
</dbReference>
<protein>
    <submittedName>
        <fullName evidence="4">Cbb3-type cytochrome c oxidase subunit I</fullName>
    </submittedName>
</protein>
<evidence type="ECO:0000313" key="4">
    <source>
        <dbReference type="EMBL" id="MDO1450853.1"/>
    </source>
</evidence>
<dbReference type="PROSITE" id="PS50855">
    <property type="entry name" value="COX1"/>
    <property type="match status" value="1"/>
</dbReference>
<feature type="transmembrane region" description="Helical" evidence="2">
    <location>
        <begin position="487"/>
        <end position="508"/>
    </location>
</feature>
<dbReference type="RefSeq" id="WP_302041651.1">
    <property type="nucleotide sequence ID" value="NZ_JAUKPO010000037.1"/>
</dbReference>
<feature type="transmembrane region" description="Helical" evidence="2">
    <location>
        <begin position="314"/>
        <end position="335"/>
    </location>
</feature>
<dbReference type="InterPro" id="IPR023616">
    <property type="entry name" value="Cyt_c_oxase-like_su1_dom"/>
</dbReference>
<feature type="domain" description="Cytochrome oxidase subunit I profile" evidence="3">
    <location>
        <begin position="144"/>
        <end position="625"/>
    </location>
</feature>
<feature type="transmembrane region" description="Helical" evidence="2">
    <location>
        <begin position="165"/>
        <end position="189"/>
    </location>
</feature>
<dbReference type="Pfam" id="PF00115">
    <property type="entry name" value="COX1"/>
    <property type="match status" value="1"/>
</dbReference>
<feature type="transmembrane region" description="Helical" evidence="2">
    <location>
        <begin position="216"/>
        <end position="235"/>
    </location>
</feature>
<keyword evidence="2" id="KW-1133">Transmembrane helix</keyword>
<feature type="transmembrane region" description="Helical" evidence="2">
    <location>
        <begin position="278"/>
        <end position="302"/>
    </location>
</feature>
<organism evidence="4 5">
    <name type="scientific">Rhodocytophaga aerolata</name>
    <dbReference type="NCBI Taxonomy" id="455078"/>
    <lineage>
        <taxon>Bacteria</taxon>
        <taxon>Pseudomonadati</taxon>
        <taxon>Bacteroidota</taxon>
        <taxon>Cytophagia</taxon>
        <taxon>Cytophagales</taxon>
        <taxon>Rhodocytophagaceae</taxon>
        <taxon>Rhodocytophaga</taxon>
    </lineage>
</organism>
<sequence>MTKGKTLPAFISDHKLTLLVMASFFAITSEGFAQQATEQGSFSISEPGIMIMILLFLLPLLIGILILVFKLKNLFRSIEKSDVKQEARNFAAYLNELDEEQLALVQKRKENLEYRTKANELSGTLPPEDARGLVVASIEHVSPQFIAPKRKALPRPAIDPRLTKLILWFIGTATFWLVFGTTIGEYLGIKFVAPDVDQVSWLSFGRLRPIHTNSVFWGWSSLAMLGLAYYVVPMVSNTSINNIKHGWLSLLFINASVVMGTIFLAAGINNGGGEFREYIWPVMLLFAIGIVLTLRNFFLTVAHRKTKEIYVSNWYVIAATMFVIVISIIAYVPYWQIGLGESIIQGYYMHQGVGMWFMLFTLGLIYYFLPQQLNRPIYSYSLGILAFWAQILFYTVIGTHHFIFSSIPWSLQTTAIVGSVGMVIPVVAGTANFLLTFRGGWNKLRDSYTLPFFLVGIIFYFTGSLQGTVEAFRYTNLLWHFTDFTVAHSHITMYGIISFFMWAGIYAMVPRLTGKEPPQLLVGAHFWIALIGLMFYNIPLMIGGTLKGLSWMEGKPFIDSVVLMAPYWLWRAIGGSMMWFAHLIFAFNLYKMIAKKTSPDIKDLALEYMEGENHDKHAQPSPSTM</sequence>
<dbReference type="EMBL" id="JAUKPO010000037">
    <property type="protein sequence ID" value="MDO1450853.1"/>
    <property type="molecule type" value="Genomic_DNA"/>
</dbReference>
<dbReference type="PANTHER" id="PTHR10422:SF29">
    <property type="entry name" value="CYTOCHROME C OXIDASE SUBUNIT 1 HOMOLOG, BACTEROID"/>
    <property type="match status" value="1"/>
</dbReference>
<dbReference type="Proteomes" id="UP001168528">
    <property type="component" value="Unassembled WGS sequence"/>
</dbReference>
<dbReference type="PANTHER" id="PTHR10422">
    <property type="entry name" value="CYTOCHROME C OXIDASE SUBUNIT 1"/>
    <property type="match status" value="1"/>
</dbReference>
<dbReference type="SUPFAM" id="SSF81442">
    <property type="entry name" value="Cytochrome c oxidase subunit I-like"/>
    <property type="match status" value="1"/>
</dbReference>